<sequence>MINVTHPFRSNAAQSHIADAVAEDVLDTISSILEHCGPFADPQTRFNGLSVLHKIGKTMALSTDDTLGRKVQGRFESDSSLVDGMKEIINSMTPDAVRVIIEDNSSPNALWPKLQEL</sequence>
<gene>
    <name evidence="1" type="ORF">PEGY_LOCUS4893</name>
</gene>
<proteinExistence type="predicted"/>
<protein>
    <submittedName>
        <fullName evidence="1">Uncharacterized protein</fullName>
    </submittedName>
</protein>
<dbReference type="AlphaFoldDB" id="A0A9W4P2I1"/>
<evidence type="ECO:0000313" key="1">
    <source>
        <dbReference type="EMBL" id="CAG8898079.1"/>
    </source>
</evidence>
<name>A0A9W4P2I1_9EURO</name>
<dbReference type="EMBL" id="CAJVRC010000863">
    <property type="protein sequence ID" value="CAG8898079.1"/>
    <property type="molecule type" value="Genomic_DNA"/>
</dbReference>
<comment type="caution">
    <text evidence="1">The sequence shown here is derived from an EMBL/GenBank/DDBJ whole genome shotgun (WGS) entry which is preliminary data.</text>
</comment>
<keyword evidence="2" id="KW-1185">Reference proteome</keyword>
<evidence type="ECO:0000313" key="2">
    <source>
        <dbReference type="Proteomes" id="UP001154252"/>
    </source>
</evidence>
<reference evidence="1" key="1">
    <citation type="submission" date="2021-07" db="EMBL/GenBank/DDBJ databases">
        <authorList>
            <person name="Branca A.L. A."/>
        </authorList>
    </citation>
    <scope>NUCLEOTIDE SEQUENCE</scope>
</reference>
<organism evidence="1 2">
    <name type="scientific">Penicillium egyptiacum</name>
    <dbReference type="NCBI Taxonomy" id="1303716"/>
    <lineage>
        <taxon>Eukaryota</taxon>
        <taxon>Fungi</taxon>
        <taxon>Dikarya</taxon>
        <taxon>Ascomycota</taxon>
        <taxon>Pezizomycotina</taxon>
        <taxon>Eurotiomycetes</taxon>
        <taxon>Eurotiomycetidae</taxon>
        <taxon>Eurotiales</taxon>
        <taxon>Aspergillaceae</taxon>
        <taxon>Penicillium</taxon>
    </lineage>
</organism>
<accession>A0A9W4P2I1</accession>
<dbReference type="OrthoDB" id="4364733at2759"/>
<dbReference type="Proteomes" id="UP001154252">
    <property type="component" value="Unassembled WGS sequence"/>
</dbReference>